<feature type="chain" id="PRO_5014818084" evidence="1">
    <location>
        <begin position="22"/>
        <end position="79"/>
    </location>
</feature>
<dbReference type="AlphaFoldDB" id="A0A2M4CCX4"/>
<reference evidence="2" key="1">
    <citation type="submission" date="2018-01" db="EMBL/GenBank/DDBJ databases">
        <title>An insight into the sialome of Amazonian anophelines.</title>
        <authorList>
            <person name="Ribeiro J.M."/>
            <person name="Scarpassa V."/>
            <person name="Calvo E."/>
        </authorList>
    </citation>
    <scope>NUCLEOTIDE SEQUENCE</scope>
    <source>
        <tissue evidence="2">Salivary glands</tissue>
    </source>
</reference>
<proteinExistence type="predicted"/>
<name>A0A2M4CCX4_9DIPT</name>
<organism evidence="2">
    <name type="scientific">Anopheles marajoara</name>
    <dbReference type="NCBI Taxonomy" id="58244"/>
    <lineage>
        <taxon>Eukaryota</taxon>
        <taxon>Metazoa</taxon>
        <taxon>Ecdysozoa</taxon>
        <taxon>Arthropoda</taxon>
        <taxon>Hexapoda</taxon>
        <taxon>Insecta</taxon>
        <taxon>Pterygota</taxon>
        <taxon>Neoptera</taxon>
        <taxon>Endopterygota</taxon>
        <taxon>Diptera</taxon>
        <taxon>Nematocera</taxon>
        <taxon>Culicoidea</taxon>
        <taxon>Culicidae</taxon>
        <taxon>Anophelinae</taxon>
        <taxon>Anopheles</taxon>
    </lineage>
</organism>
<protein>
    <submittedName>
        <fullName evidence="2">Putative secreted protein</fullName>
    </submittedName>
</protein>
<sequence>MMCRALVLADLVLLKVRHAEAFAHEACPRVSRYMTNERIDCNRYPLRWSVSLHFTPGRVANLRVGHRGFSVFKESTAAL</sequence>
<feature type="signal peptide" evidence="1">
    <location>
        <begin position="1"/>
        <end position="21"/>
    </location>
</feature>
<keyword evidence="1" id="KW-0732">Signal</keyword>
<accession>A0A2M4CCX4</accession>
<evidence type="ECO:0000313" key="2">
    <source>
        <dbReference type="EMBL" id="MBW62798.1"/>
    </source>
</evidence>
<dbReference type="EMBL" id="GGFJ01013657">
    <property type="protein sequence ID" value="MBW62798.1"/>
    <property type="molecule type" value="Transcribed_RNA"/>
</dbReference>
<evidence type="ECO:0000256" key="1">
    <source>
        <dbReference type="SAM" id="SignalP"/>
    </source>
</evidence>